<evidence type="ECO:0000256" key="4">
    <source>
        <dbReference type="ARBA" id="ARBA00022777"/>
    </source>
</evidence>
<evidence type="ECO:0000256" key="3">
    <source>
        <dbReference type="ARBA" id="ARBA00022553"/>
    </source>
</evidence>
<dbReference type="PROSITE" id="PS00108">
    <property type="entry name" value="PROTEIN_KINASE_ST"/>
    <property type="match status" value="1"/>
</dbReference>
<dbReference type="SUPFAM" id="SSF55781">
    <property type="entry name" value="GAF domain-like"/>
    <property type="match status" value="1"/>
</dbReference>
<dbReference type="InterPro" id="IPR029016">
    <property type="entry name" value="GAF-like_dom_sf"/>
</dbReference>
<accession>U7QR59</accession>
<dbReference type="SMART" id="SM00387">
    <property type="entry name" value="HATPase_c"/>
    <property type="match status" value="1"/>
</dbReference>
<dbReference type="InterPro" id="IPR004358">
    <property type="entry name" value="Sig_transdc_His_kin-like_C"/>
</dbReference>
<feature type="domain" description="Protein kinase" evidence="7">
    <location>
        <begin position="7"/>
        <end position="280"/>
    </location>
</feature>
<keyword evidence="5" id="KW-0902">Two-component regulatory system</keyword>
<keyword evidence="3" id="KW-0597">Phosphoprotein</keyword>
<dbReference type="Gene3D" id="3.30.565.10">
    <property type="entry name" value="Histidine kinase-like ATPase, C-terminal domain"/>
    <property type="match status" value="1"/>
</dbReference>
<dbReference type="InterPro" id="IPR053159">
    <property type="entry name" value="Hybrid_Histidine_Kinase"/>
</dbReference>
<dbReference type="GO" id="GO:0000155">
    <property type="term" value="F:phosphorelay sensor kinase activity"/>
    <property type="evidence" value="ECO:0007669"/>
    <property type="project" value="InterPro"/>
</dbReference>
<reference evidence="9 10" key="1">
    <citation type="journal article" date="2013" name="Front. Microbiol.">
        <title>Comparative genomic analyses of the cyanobacterium, Lyngbya aestuarii BL J, a powerful hydrogen producer.</title>
        <authorList>
            <person name="Kothari A."/>
            <person name="Vaughn M."/>
            <person name="Garcia-Pichel F."/>
        </authorList>
    </citation>
    <scope>NUCLEOTIDE SEQUENCE [LARGE SCALE GENOMIC DNA]</scope>
    <source>
        <strain evidence="9 10">BL J</strain>
    </source>
</reference>
<dbReference type="Gene3D" id="1.10.287.130">
    <property type="match status" value="1"/>
</dbReference>
<dbReference type="InterPro" id="IPR027417">
    <property type="entry name" value="P-loop_NTPase"/>
</dbReference>
<dbReference type="Proteomes" id="UP000017127">
    <property type="component" value="Unassembled WGS sequence"/>
</dbReference>
<protein>
    <recommendedName>
        <fullName evidence="2">histidine kinase</fullName>
        <ecNumber evidence="2">2.7.13.3</ecNumber>
    </recommendedName>
</protein>
<name>U7QR59_9CYAN</name>
<keyword evidence="9" id="KW-0808">Transferase</keyword>
<keyword evidence="6" id="KW-0175">Coiled coil</keyword>
<evidence type="ECO:0000256" key="2">
    <source>
        <dbReference type="ARBA" id="ARBA00012438"/>
    </source>
</evidence>
<comment type="caution">
    <text evidence="9">The sequence shown here is derived from an EMBL/GenBank/DDBJ whole genome shotgun (WGS) entry which is preliminary data.</text>
</comment>
<dbReference type="Pfam" id="PF01590">
    <property type="entry name" value="GAF"/>
    <property type="match status" value="1"/>
</dbReference>
<dbReference type="PANTHER" id="PTHR43642">
    <property type="entry name" value="HYBRID SIGNAL TRANSDUCTION HISTIDINE KINASE G"/>
    <property type="match status" value="1"/>
</dbReference>
<dbReference type="PATRIC" id="fig|1348334.3.peg.156"/>
<dbReference type="InterPro" id="IPR041664">
    <property type="entry name" value="AAA_16"/>
</dbReference>
<evidence type="ECO:0000313" key="10">
    <source>
        <dbReference type="Proteomes" id="UP000017127"/>
    </source>
</evidence>
<dbReference type="InterPro" id="IPR003661">
    <property type="entry name" value="HisK_dim/P_dom"/>
</dbReference>
<dbReference type="SMART" id="SM00220">
    <property type="entry name" value="S_TKc"/>
    <property type="match status" value="1"/>
</dbReference>
<dbReference type="PANTHER" id="PTHR43642:SF1">
    <property type="entry name" value="HYBRID SIGNAL TRANSDUCTION HISTIDINE KINASE G"/>
    <property type="match status" value="1"/>
</dbReference>
<dbReference type="SMART" id="SM00388">
    <property type="entry name" value="HisKA"/>
    <property type="match status" value="1"/>
</dbReference>
<keyword evidence="10" id="KW-1185">Reference proteome</keyword>
<dbReference type="SUPFAM" id="SSF47384">
    <property type="entry name" value="Homodimeric domain of signal transducing histidine kinase"/>
    <property type="match status" value="1"/>
</dbReference>
<organism evidence="9 10">
    <name type="scientific">Lyngbya aestuarii BL J</name>
    <dbReference type="NCBI Taxonomy" id="1348334"/>
    <lineage>
        <taxon>Bacteria</taxon>
        <taxon>Bacillati</taxon>
        <taxon>Cyanobacteriota</taxon>
        <taxon>Cyanophyceae</taxon>
        <taxon>Oscillatoriophycideae</taxon>
        <taxon>Oscillatoriales</taxon>
        <taxon>Microcoleaceae</taxon>
        <taxon>Lyngbya</taxon>
    </lineage>
</organism>
<dbReference type="SUPFAM" id="SSF52540">
    <property type="entry name" value="P-loop containing nucleoside triphosphate hydrolases"/>
    <property type="match status" value="1"/>
</dbReference>
<dbReference type="Pfam" id="PF13191">
    <property type="entry name" value="AAA_16"/>
    <property type="match status" value="1"/>
</dbReference>
<feature type="domain" description="Histidine kinase" evidence="8">
    <location>
        <begin position="1592"/>
        <end position="1844"/>
    </location>
</feature>
<dbReference type="Gene3D" id="3.30.450.40">
    <property type="match status" value="1"/>
</dbReference>
<dbReference type="PROSITE" id="PS50109">
    <property type="entry name" value="HIS_KIN"/>
    <property type="match status" value="1"/>
</dbReference>
<dbReference type="InterPro" id="IPR003018">
    <property type="entry name" value="GAF"/>
</dbReference>
<dbReference type="Gene3D" id="3.40.50.300">
    <property type="entry name" value="P-loop containing nucleotide triphosphate hydrolases"/>
    <property type="match status" value="1"/>
</dbReference>
<dbReference type="Gene3D" id="1.10.510.10">
    <property type="entry name" value="Transferase(Phosphotransferase) domain 1"/>
    <property type="match status" value="1"/>
</dbReference>
<dbReference type="GO" id="GO:0005524">
    <property type="term" value="F:ATP binding"/>
    <property type="evidence" value="ECO:0007669"/>
    <property type="project" value="InterPro"/>
</dbReference>
<dbReference type="PROSITE" id="PS50011">
    <property type="entry name" value="PROTEIN_KINASE_DOM"/>
    <property type="match status" value="1"/>
</dbReference>
<dbReference type="InterPro" id="IPR036890">
    <property type="entry name" value="HATPase_C_sf"/>
</dbReference>
<dbReference type="Pfam" id="PF00069">
    <property type="entry name" value="Pkinase"/>
    <property type="match status" value="1"/>
</dbReference>
<dbReference type="Pfam" id="PF02518">
    <property type="entry name" value="HATPase_c"/>
    <property type="match status" value="1"/>
</dbReference>
<evidence type="ECO:0000259" key="8">
    <source>
        <dbReference type="PROSITE" id="PS50109"/>
    </source>
</evidence>
<evidence type="ECO:0000256" key="6">
    <source>
        <dbReference type="SAM" id="Coils"/>
    </source>
</evidence>
<dbReference type="CDD" id="cd00082">
    <property type="entry name" value="HisKA"/>
    <property type="match status" value="1"/>
</dbReference>
<dbReference type="CDD" id="cd14014">
    <property type="entry name" value="STKc_PknB_like"/>
    <property type="match status" value="1"/>
</dbReference>
<gene>
    <name evidence="9" type="ORF">M595_0159</name>
</gene>
<dbReference type="InterPro" id="IPR036097">
    <property type="entry name" value="HisK_dim/P_sf"/>
</dbReference>
<dbReference type="EC" id="2.7.13.3" evidence="2"/>
<evidence type="ECO:0000256" key="5">
    <source>
        <dbReference type="ARBA" id="ARBA00023012"/>
    </source>
</evidence>
<dbReference type="OrthoDB" id="517727at2"/>
<dbReference type="InterPro" id="IPR000719">
    <property type="entry name" value="Prot_kinase_dom"/>
</dbReference>
<dbReference type="SUPFAM" id="SSF55874">
    <property type="entry name" value="ATPase domain of HSP90 chaperone/DNA topoisomerase II/histidine kinase"/>
    <property type="match status" value="1"/>
</dbReference>
<dbReference type="SMART" id="SM00065">
    <property type="entry name" value="GAF"/>
    <property type="match status" value="1"/>
</dbReference>
<dbReference type="InterPro" id="IPR005467">
    <property type="entry name" value="His_kinase_dom"/>
</dbReference>
<proteinExistence type="predicted"/>
<evidence type="ECO:0000313" key="9">
    <source>
        <dbReference type="EMBL" id="ERT09782.1"/>
    </source>
</evidence>
<comment type="catalytic activity">
    <reaction evidence="1">
        <text>ATP + protein L-histidine = ADP + protein N-phospho-L-histidine.</text>
        <dbReference type="EC" id="2.7.13.3"/>
    </reaction>
</comment>
<dbReference type="EMBL" id="AUZM01000001">
    <property type="protein sequence ID" value="ERT09782.1"/>
    <property type="molecule type" value="Genomic_DNA"/>
</dbReference>
<dbReference type="PRINTS" id="PR00344">
    <property type="entry name" value="BCTRLSENSOR"/>
</dbReference>
<feature type="coiled-coil region" evidence="6">
    <location>
        <begin position="1524"/>
        <end position="1573"/>
    </location>
</feature>
<dbReference type="SUPFAM" id="SSF56112">
    <property type="entry name" value="Protein kinase-like (PK-like)"/>
    <property type="match status" value="1"/>
</dbReference>
<sequence>MKPVIGYQFHDQVYVSSRTLVYRALRESDQKPVVVKLCRHLYPSFRELAQYRNAYALVANLDVPGVVRMLALEPVEQRLMLVMEDMGGVSLSQYLNQRGIHWGNDRNSLTEFLQIALQLAEILEQLHHHQIIHKDIKPHNIIINPQTQKIQLIDFSCASQLPKETAEICSPNRLEGTLAYLSPEQTGRMNRGIDYRSDFYSLGVTFYQLLTGELPFYSDDPMEIIHGHIARQPQPIIKLNSNLPKVINDFVLKLMEKMPEARYQSALGVKKDLKKCLSLLQKTGKIEKFELAKNKTKNQFFISEKLYGREQEVKILLAAFERISCRCHREQNSGQSKLELMLIAGFSGIGKSALVNEIHKPIVEKKGYFISGKFDQYQRDIPFSAWINALRDLIKQILSEPENKVQVITAKLQRALGEEGQVLVDVIPELELLIGQQSPVTELSFSASQNRFNLLFQKFISVFAQVEHPLVIFLDDLQWSDLGSLQLIQLLTEVSESCHLLLIGSYRDNEVSSSHPLMGVIDNIKKLGVAVNQITLQPFSQSALNQLVADSLNCPLEKALPLTQQVECKTQGNPFFTAQFLKSLQAEGLIFYDLKYNQWQYKLNPIKVLAQNQDIIELIASQLKKLPQETQEILQLAACIGHQFDLATLSLIWEKTWPETASGLWFSLQEGFILPEDKSYKFYQQGCDERFPLTIQELNNPSYHFLHDRVQQAAYSLIPEDQKASTHLTIGRILLQNLSLEKQEEKIFDIVNHLNYGIELITQPEQREELARLNLQAGKKAKASIAYQTSSYYLDLGINLLDSLCWKTQYNLALSLYEEAAEANYLSGEFEPMSLLIDTVLENSHNILDKIKVYEIKIQAEIAKGKTRSALRTALSVLEILGISLPEYPCKSEIYEYIKATQMALTGREILDLYNLPLLQDELQLARIKILSTLFSITFVSQPNLLPIVVCEPVRLYLEAGISENSSFSFATYGLILCSLEQNIEAGYEFGRLACKLLEKFKNKDNKAKVINVVYCTIEHYKNKVRNTLDPFIEGYKVGLDTGDLEYGSYCILHYCNYSFWAGINLKSLETEISQYSNSLLKLKQYNNYYYNEICHQSAINLIEPFKDVDTLLLSGSIYDAQKFIPIYKKNNDRYGLFQTYLHQLVLSFLFYNFSQSQHYAVLAEEYLDGVTGMIYIPVFYFYSSLSQLATSSQTEQNDQDKILTQVTKKQEKIKFFADHAPMNYLHKYHLVEAEYHRVKGEKIEAIEAYDRAITLAKENEYCQEEALANELAAKFYLDWGKTKIAQTYLIEAYYSYLAWGATAKVQHLEQYYPDLLTPILVRESEDDPLLSYSSISSTGYSNSSSNKTQNLLDSSTVIKACQALSSEIQLDNLLSTLMQLAIENAGAQKCALIEYKNEQLILEAIAYAPDQTSKDQPLSRLSFDRPSLAVETCINIPQAVINYVWRTSDALVFEDAATQATWMNDPYLQQQQPKSVLCCPIAKQNQIIGILYLENNLITAAFTPERLQLLELITTQAAISLENARLYNNLTTAKAELETVNQTLEQKVQQRTQELHDKNQDLVETLKALKQTQTQLIQTEKMSSLGQLVAGVAHEINNPVNFIYGNLVPAQEYTEDLLKVITAYQQYYPEPNTFIQNLIEQVDLEFLIEDLPKLLNSMKIGATRIKEIVESLRNFSRLDEAEVKLVNVHQGIDSTLMILHNNLKAKADSPEIKIVKNYRNLSQIDCYPGQLNQVFMNIIVNGIDALKSGQPKADTPATITITTEETINQTVRIRIADNGIGMSEQVQKQIFDPFFTTKPVGKGTGLGLAISYQIIVERHRGQLHCVSTVGEGTEFIIEIPLRQSATSRT</sequence>
<dbReference type="InterPro" id="IPR003594">
    <property type="entry name" value="HATPase_dom"/>
</dbReference>
<dbReference type="InterPro" id="IPR011009">
    <property type="entry name" value="Kinase-like_dom_sf"/>
</dbReference>
<dbReference type="RefSeq" id="WP_023063846.1">
    <property type="nucleotide sequence ID" value="NZ_AUZM01000001.1"/>
</dbReference>
<evidence type="ECO:0000259" key="7">
    <source>
        <dbReference type="PROSITE" id="PS50011"/>
    </source>
</evidence>
<dbReference type="InterPro" id="IPR008271">
    <property type="entry name" value="Ser/Thr_kinase_AS"/>
</dbReference>
<keyword evidence="4" id="KW-0418">Kinase</keyword>
<evidence type="ECO:0000256" key="1">
    <source>
        <dbReference type="ARBA" id="ARBA00000085"/>
    </source>
</evidence>